<protein>
    <submittedName>
        <fullName evidence="2">FecR family protein</fullName>
    </submittedName>
</protein>
<dbReference type="Pfam" id="PF04773">
    <property type="entry name" value="FecR"/>
    <property type="match status" value="1"/>
</dbReference>
<organism evidence="2 3">
    <name type="scientific">Hydrogenophaga intermedia</name>
    <dbReference type="NCBI Taxonomy" id="65786"/>
    <lineage>
        <taxon>Bacteria</taxon>
        <taxon>Pseudomonadati</taxon>
        <taxon>Pseudomonadota</taxon>
        <taxon>Betaproteobacteria</taxon>
        <taxon>Burkholderiales</taxon>
        <taxon>Comamonadaceae</taxon>
        <taxon>Hydrogenophaga</taxon>
    </lineage>
</organism>
<feature type="domain" description="FecR protein" evidence="1">
    <location>
        <begin position="132"/>
        <end position="220"/>
    </location>
</feature>
<reference evidence="3" key="2">
    <citation type="submission" date="2014-11" db="EMBL/GenBank/DDBJ databases">
        <title>Draft genome sequence of Hydrogenophaga intermedia S1.</title>
        <authorList>
            <person name="Gan H.M."/>
            <person name="Chew T.H."/>
            <person name="Stolz A."/>
        </authorList>
    </citation>
    <scope>NUCLEOTIDE SEQUENCE [LARGE SCALE GENOMIC DNA]</scope>
    <source>
        <strain evidence="3">S1</strain>
    </source>
</reference>
<dbReference type="Proteomes" id="UP000028878">
    <property type="component" value="Unassembled WGS sequence"/>
</dbReference>
<dbReference type="PANTHER" id="PTHR30273">
    <property type="entry name" value="PERIPLASMIC SIGNAL SENSOR AND SIGMA FACTOR ACTIVATOR FECR-RELATED"/>
    <property type="match status" value="1"/>
</dbReference>
<sequence>MNHARAAAPANPDEERIAQAAAQWIVRLSADDPAERRAAGAGFEAWKRVDPRHAAVAARMEGFIDQTRSLSGDGTSSPARAALASALDARAPGRGKPGSPGRRAAGLLVLAAALALPAALALRGPPSQWGADLRTATGEQREQVLDDGSRLTLGSGTAVNTRWSSDLRELELLDGEILVDVARDAARPFVVETAHGRIRALGTRFIVRREEHATLLTMIESRTAVQAGADTNELTVEAGERVRLSARGVERLGEVEPRATQNAFQARRLMVQDRPLPEVLDEIARHRRGLVRYEPADLESIRVSAVLPLDDTDRALQLLVDNFPGLRVRTLTPWVVLVDAAP</sequence>
<dbReference type="EMBL" id="CCAE010000074">
    <property type="protein sequence ID" value="CDN90287.1"/>
    <property type="molecule type" value="Genomic_DNA"/>
</dbReference>
<accession>A0A1L1PTN1</accession>
<dbReference type="RefSeq" id="WP_009515652.1">
    <property type="nucleotide sequence ID" value="NZ_CCAE010000074.1"/>
</dbReference>
<evidence type="ECO:0000313" key="3">
    <source>
        <dbReference type="Proteomes" id="UP000028878"/>
    </source>
</evidence>
<dbReference type="InterPro" id="IPR006860">
    <property type="entry name" value="FecR"/>
</dbReference>
<keyword evidence="3" id="KW-1185">Reference proteome</keyword>
<gene>
    <name evidence="2" type="ORF">BN948_04729</name>
</gene>
<name>A0A1L1PTN1_HYDIT</name>
<dbReference type="GO" id="GO:0016989">
    <property type="term" value="F:sigma factor antagonist activity"/>
    <property type="evidence" value="ECO:0007669"/>
    <property type="project" value="TreeGrafter"/>
</dbReference>
<dbReference type="AlphaFoldDB" id="A0A1L1PTN1"/>
<dbReference type="PANTHER" id="PTHR30273:SF2">
    <property type="entry name" value="PROTEIN FECR"/>
    <property type="match status" value="1"/>
</dbReference>
<dbReference type="InterPro" id="IPR012373">
    <property type="entry name" value="Ferrdict_sens_TM"/>
</dbReference>
<evidence type="ECO:0000313" key="2">
    <source>
        <dbReference type="EMBL" id="CDN90287.1"/>
    </source>
</evidence>
<reference evidence="3" key="1">
    <citation type="submission" date="2014-02" db="EMBL/GenBank/DDBJ databases">
        <authorList>
            <person name="Gan H."/>
        </authorList>
    </citation>
    <scope>NUCLEOTIDE SEQUENCE [LARGE SCALE GENOMIC DNA]</scope>
    <source>
        <strain evidence="3">S1</strain>
    </source>
</reference>
<proteinExistence type="predicted"/>
<evidence type="ECO:0000259" key="1">
    <source>
        <dbReference type="Pfam" id="PF04773"/>
    </source>
</evidence>
<dbReference type="Gene3D" id="2.60.120.1440">
    <property type="match status" value="1"/>
</dbReference>
<dbReference type="PIRSF" id="PIRSF018266">
    <property type="entry name" value="FecR"/>
    <property type="match status" value="1"/>
</dbReference>